<dbReference type="Pfam" id="PF11712">
    <property type="entry name" value="Vma12"/>
    <property type="match status" value="1"/>
</dbReference>
<evidence type="ECO:0000256" key="6">
    <source>
        <dbReference type="SAM" id="Phobius"/>
    </source>
</evidence>
<keyword evidence="8" id="KW-1185">Reference proteome</keyword>
<gene>
    <name evidence="7" type="ORF">AMAG_06909</name>
</gene>
<evidence type="ECO:0000256" key="1">
    <source>
        <dbReference type="ARBA" id="ARBA00004477"/>
    </source>
</evidence>
<keyword evidence="5 6" id="KW-0472">Membrane</keyword>
<reference evidence="7 8" key="1">
    <citation type="submission" date="2009-11" db="EMBL/GenBank/DDBJ databases">
        <title>Annotation of Allomyces macrogynus ATCC 38327.</title>
        <authorList>
            <consortium name="The Broad Institute Genome Sequencing Platform"/>
            <person name="Russ C."/>
            <person name="Cuomo C."/>
            <person name="Burger G."/>
            <person name="Gray M.W."/>
            <person name="Holland P.W.H."/>
            <person name="King N."/>
            <person name="Lang F.B.F."/>
            <person name="Roger A.J."/>
            <person name="Ruiz-Trillo I."/>
            <person name="Young S.K."/>
            <person name="Zeng Q."/>
            <person name="Gargeya S."/>
            <person name="Fitzgerald M."/>
            <person name="Haas B."/>
            <person name="Abouelleil A."/>
            <person name="Alvarado L."/>
            <person name="Arachchi H.M."/>
            <person name="Berlin A."/>
            <person name="Chapman S.B."/>
            <person name="Gearin G."/>
            <person name="Goldberg J."/>
            <person name="Griggs A."/>
            <person name="Gujja S."/>
            <person name="Hansen M."/>
            <person name="Heiman D."/>
            <person name="Howarth C."/>
            <person name="Larimer J."/>
            <person name="Lui A."/>
            <person name="MacDonald P.J.P."/>
            <person name="McCowen C."/>
            <person name="Montmayeur A."/>
            <person name="Murphy C."/>
            <person name="Neiman D."/>
            <person name="Pearson M."/>
            <person name="Priest M."/>
            <person name="Roberts A."/>
            <person name="Saif S."/>
            <person name="Shea T."/>
            <person name="Sisk P."/>
            <person name="Stolte C."/>
            <person name="Sykes S."/>
            <person name="Wortman J."/>
            <person name="Nusbaum C."/>
            <person name="Birren B."/>
        </authorList>
    </citation>
    <scope>NUCLEOTIDE SEQUENCE [LARGE SCALE GENOMIC DNA]</scope>
    <source>
        <strain evidence="7 8">ATCC 38327</strain>
    </source>
</reference>
<dbReference type="Proteomes" id="UP000054350">
    <property type="component" value="Unassembled WGS sequence"/>
</dbReference>
<evidence type="ECO:0000256" key="2">
    <source>
        <dbReference type="ARBA" id="ARBA00022692"/>
    </source>
</evidence>
<evidence type="ECO:0000256" key="4">
    <source>
        <dbReference type="ARBA" id="ARBA00022989"/>
    </source>
</evidence>
<keyword evidence="2 6" id="KW-0812">Transmembrane</keyword>
<evidence type="ECO:0000313" key="7">
    <source>
        <dbReference type="EMBL" id="KNE61159.1"/>
    </source>
</evidence>
<dbReference type="VEuPathDB" id="FungiDB:AMAG_06909"/>
<feature type="transmembrane region" description="Helical" evidence="6">
    <location>
        <begin position="166"/>
        <end position="189"/>
    </location>
</feature>
<proteinExistence type="predicted"/>
<name>A0A0L0SFE7_ALLM3</name>
<dbReference type="InterPro" id="IPR021013">
    <property type="entry name" value="ATPase_Vma12"/>
</dbReference>
<reference evidence="8" key="2">
    <citation type="submission" date="2009-11" db="EMBL/GenBank/DDBJ databases">
        <title>The Genome Sequence of Allomyces macrogynus strain ATCC 38327.</title>
        <authorList>
            <consortium name="The Broad Institute Genome Sequencing Platform"/>
            <person name="Russ C."/>
            <person name="Cuomo C."/>
            <person name="Shea T."/>
            <person name="Young S.K."/>
            <person name="Zeng Q."/>
            <person name="Koehrsen M."/>
            <person name="Haas B."/>
            <person name="Borodovsky M."/>
            <person name="Guigo R."/>
            <person name="Alvarado L."/>
            <person name="Berlin A."/>
            <person name="Borenstein D."/>
            <person name="Chen Z."/>
            <person name="Engels R."/>
            <person name="Freedman E."/>
            <person name="Gellesch M."/>
            <person name="Goldberg J."/>
            <person name="Griggs A."/>
            <person name="Gujja S."/>
            <person name="Heiman D."/>
            <person name="Hepburn T."/>
            <person name="Howarth C."/>
            <person name="Jen D."/>
            <person name="Larson L."/>
            <person name="Lewis B."/>
            <person name="Mehta T."/>
            <person name="Park D."/>
            <person name="Pearson M."/>
            <person name="Roberts A."/>
            <person name="Saif S."/>
            <person name="Shenoy N."/>
            <person name="Sisk P."/>
            <person name="Stolte C."/>
            <person name="Sykes S."/>
            <person name="Walk T."/>
            <person name="White J."/>
            <person name="Yandava C."/>
            <person name="Burger G."/>
            <person name="Gray M.W."/>
            <person name="Holland P.W.H."/>
            <person name="King N."/>
            <person name="Lang F.B.F."/>
            <person name="Roger A.J."/>
            <person name="Ruiz-Trillo I."/>
            <person name="Lander E."/>
            <person name="Nusbaum C."/>
        </authorList>
    </citation>
    <scope>NUCLEOTIDE SEQUENCE [LARGE SCALE GENOMIC DNA]</scope>
    <source>
        <strain evidence="8">ATCC 38327</strain>
    </source>
</reference>
<dbReference type="eggNOG" id="ENOG502S8Y1">
    <property type="taxonomic scope" value="Eukaryota"/>
</dbReference>
<evidence type="ECO:0000256" key="3">
    <source>
        <dbReference type="ARBA" id="ARBA00022824"/>
    </source>
</evidence>
<organism evidence="7 8">
    <name type="scientific">Allomyces macrogynus (strain ATCC 38327)</name>
    <name type="common">Allomyces javanicus var. macrogynus</name>
    <dbReference type="NCBI Taxonomy" id="578462"/>
    <lineage>
        <taxon>Eukaryota</taxon>
        <taxon>Fungi</taxon>
        <taxon>Fungi incertae sedis</taxon>
        <taxon>Blastocladiomycota</taxon>
        <taxon>Blastocladiomycetes</taxon>
        <taxon>Blastocladiales</taxon>
        <taxon>Blastocladiaceae</taxon>
        <taxon>Allomyces</taxon>
    </lineage>
</organism>
<dbReference type="PANTHER" id="PTHR31394:SF1">
    <property type="entry name" value="TRANSMEMBRANE PROTEIN 199"/>
    <property type="match status" value="1"/>
</dbReference>
<dbReference type="OrthoDB" id="19981at2759"/>
<dbReference type="AlphaFoldDB" id="A0A0L0SFE7"/>
<dbReference type="GO" id="GO:0070072">
    <property type="term" value="P:vacuolar proton-transporting V-type ATPase complex assembly"/>
    <property type="evidence" value="ECO:0007669"/>
    <property type="project" value="InterPro"/>
</dbReference>
<keyword evidence="4 6" id="KW-1133">Transmembrane helix</keyword>
<protein>
    <submittedName>
        <fullName evidence="7">Uncharacterized protein</fullName>
    </submittedName>
</protein>
<dbReference type="PANTHER" id="PTHR31394">
    <property type="entry name" value="TRANSMEMBRANE PROTEIN 199"/>
    <property type="match status" value="1"/>
</dbReference>
<dbReference type="EMBL" id="GG745337">
    <property type="protein sequence ID" value="KNE61159.1"/>
    <property type="molecule type" value="Genomic_DNA"/>
</dbReference>
<evidence type="ECO:0000313" key="8">
    <source>
        <dbReference type="Proteomes" id="UP000054350"/>
    </source>
</evidence>
<accession>A0A0L0SFE7</accession>
<feature type="transmembrane region" description="Helical" evidence="6">
    <location>
        <begin position="138"/>
        <end position="160"/>
    </location>
</feature>
<evidence type="ECO:0000256" key="5">
    <source>
        <dbReference type="ARBA" id="ARBA00023136"/>
    </source>
</evidence>
<sequence>MITVSPPTVHLQSTPAIRDLLHAIYASPVAQASDLASELAAYIEDDRVPLPLVHQCQEHGVDCLGRDKSLYSVTRGTRVSFPPPPTTTGKSPALQRILDDIRRDQKRKEYERMAGHTLPGPREGNDAPVIPRATRRTFLAVTNVFYTAVSVFVAVYYIGATVADDIAWQVLVAFLLAILVLGGEAWLAYRSSDQRKMA</sequence>
<comment type="subcellular location">
    <subcellularLocation>
        <location evidence="1">Endoplasmic reticulum membrane</location>
        <topology evidence="1">Multi-pass membrane protein</topology>
    </subcellularLocation>
</comment>
<keyword evidence="3" id="KW-0256">Endoplasmic reticulum</keyword>
<dbReference type="GO" id="GO:0005789">
    <property type="term" value="C:endoplasmic reticulum membrane"/>
    <property type="evidence" value="ECO:0007669"/>
    <property type="project" value="UniProtKB-SubCell"/>
</dbReference>